<accession>A0AAQ3MDG6</accession>
<reference evidence="1 2" key="1">
    <citation type="journal article" date="2023" name="Life. Sci Alliance">
        <title>Evolutionary insights into 3D genome organization and epigenetic landscape of Vigna mungo.</title>
        <authorList>
            <person name="Junaid A."/>
            <person name="Singh B."/>
            <person name="Bhatia S."/>
        </authorList>
    </citation>
    <scope>NUCLEOTIDE SEQUENCE [LARGE SCALE GENOMIC DNA]</scope>
    <source>
        <strain evidence="1">Urdbean</strain>
    </source>
</reference>
<protein>
    <submittedName>
        <fullName evidence="1">Uncharacterized protein</fullName>
    </submittedName>
</protein>
<dbReference type="AlphaFoldDB" id="A0AAQ3MDG6"/>
<keyword evidence="2" id="KW-1185">Reference proteome</keyword>
<gene>
    <name evidence="1" type="ORF">V8G54_034653</name>
</gene>
<evidence type="ECO:0000313" key="1">
    <source>
        <dbReference type="EMBL" id="WVY89139.1"/>
    </source>
</evidence>
<proteinExistence type="predicted"/>
<dbReference type="EMBL" id="CP144690">
    <property type="protein sequence ID" value="WVY89139.1"/>
    <property type="molecule type" value="Genomic_DNA"/>
</dbReference>
<sequence>MSTRLYRSGIFHFHERDLARSLLLIDCQNKSINTSKNFTEDEENNLLNIYLTATGFLYKSYLNKSEAQNDIKYLVKSELILKLPSSSFKQPLELLSNLILRAYERIIN</sequence>
<evidence type="ECO:0000313" key="2">
    <source>
        <dbReference type="Proteomes" id="UP001374535"/>
    </source>
</evidence>
<name>A0AAQ3MDG6_VIGMU</name>
<dbReference type="Proteomes" id="UP001374535">
    <property type="component" value="Chromosome 11"/>
</dbReference>
<organism evidence="1 2">
    <name type="scientific">Vigna mungo</name>
    <name type="common">Black gram</name>
    <name type="synonym">Phaseolus mungo</name>
    <dbReference type="NCBI Taxonomy" id="3915"/>
    <lineage>
        <taxon>Eukaryota</taxon>
        <taxon>Viridiplantae</taxon>
        <taxon>Streptophyta</taxon>
        <taxon>Embryophyta</taxon>
        <taxon>Tracheophyta</taxon>
        <taxon>Spermatophyta</taxon>
        <taxon>Magnoliopsida</taxon>
        <taxon>eudicotyledons</taxon>
        <taxon>Gunneridae</taxon>
        <taxon>Pentapetalae</taxon>
        <taxon>rosids</taxon>
        <taxon>fabids</taxon>
        <taxon>Fabales</taxon>
        <taxon>Fabaceae</taxon>
        <taxon>Papilionoideae</taxon>
        <taxon>50 kb inversion clade</taxon>
        <taxon>NPAAA clade</taxon>
        <taxon>indigoferoid/millettioid clade</taxon>
        <taxon>Phaseoleae</taxon>
        <taxon>Vigna</taxon>
    </lineage>
</organism>